<organism evidence="1 2">
    <name type="scientific">Haematococcus lacustris</name>
    <name type="common">Green alga</name>
    <name type="synonym">Haematococcus pluvialis</name>
    <dbReference type="NCBI Taxonomy" id="44745"/>
    <lineage>
        <taxon>Eukaryota</taxon>
        <taxon>Viridiplantae</taxon>
        <taxon>Chlorophyta</taxon>
        <taxon>core chlorophytes</taxon>
        <taxon>Chlorophyceae</taxon>
        <taxon>CS clade</taxon>
        <taxon>Chlamydomonadales</taxon>
        <taxon>Haematococcaceae</taxon>
        <taxon>Haematococcus</taxon>
    </lineage>
</organism>
<reference evidence="1 2" key="1">
    <citation type="submission" date="2020-02" db="EMBL/GenBank/DDBJ databases">
        <title>Draft genome sequence of Haematococcus lacustris strain NIES-144.</title>
        <authorList>
            <person name="Morimoto D."/>
            <person name="Nakagawa S."/>
            <person name="Yoshida T."/>
            <person name="Sawayama S."/>
        </authorList>
    </citation>
    <scope>NUCLEOTIDE SEQUENCE [LARGE SCALE GENOMIC DNA]</scope>
    <source>
        <strain evidence="1 2">NIES-144</strain>
    </source>
</reference>
<protein>
    <submittedName>
        <fullName evidence="1">Uncharacterized protein</fullName>
    </submittedName>
</protein>
<evidence type="ECO:0000313" key="1">
    <source>
        <dbReference type="EMBL" id="GFH29384.1"/>
    </source>
</evidence>
<keyword evidence="2" id="KW-1185">Reference proteome</keyword>
<accession>A0A6A0ABF2</accession>
<comment type="caution">
    <text evidence="1">The sequence shown here is derived from an EMBL/GenBank/DDBJ whole genome shotgun (WGS) entry which is preliminary data.</text>
</comment>
<dbReference type="Proteomes" id="UP000485058">
    <property type="component" value="Unassembled WGS sequence"/>
</dbReference>
<evidence type="ECO:0000313" key="2">
    <source>
        <dbReference type="Proteomes" id="UP000485058"/>
    </source>
</evidence>
<proteinExistence type="predicted"/>
<feature type="non-terminal residue" evidence="1">
    <location>
        <position position="81"/>
    </location>
</feature>
<gene>
    <name evidence="1" type="ORF">HaLaN_28031</name>
</gene>
<feature type="non-terminal residue" evidence="1">
    <location>
        <position position="1"/>
    </location>
</feature>
<dbReference type="AlphaFoldDB" id="A0A6A0ABF2"/>
<name>A0A6A0ABF2_HAELA</name>
<dbReference type="EMBL" id="BLLF01004321">
    <property type="protein sequence ID" value="GFH29384.1"/>
    <property type="molecule type" value="Genomic_DNA"/>
</dbReference>
<sequence>TTDLRRLLKCPATVPLPCPNVAVVTVAWLWTSFLAYANVNAFGLSSSQTESQAQSGAQVIYPLRLPMWGCFSGGFCATNTK</sequence>